<evidence type="ECO:0008006" key="5">
    <source>
        <dbReference type="Google" id="ProtNLM"/>
    </source>
</evidence>
<organism evidence="3 4">
    <name type="scientific">Pseudonocardia nematodicida</name>
    <dbReference type="NCBI Taxonomy" id="1206997"/>
    <lineage>
        <taxon>Bacteria</taxon>
        <taxon>Bacillati</taxon>
        <taxon>Actinomycetota</taxon>
        <taxon>Actinomycetes</taxon>
        <taxon>Pseudonocardiales</taxon>
        <taxon>Pseudonocardiaceae</taxon>
        <taxon>Pseudonocardia</taxon>
    </lineage>
</organism>
<feature type="compositionally biased region" description="Low complexity" evidence="1">
    <location>
        <begin position="474"/>
        <end position="497"/>
    </location>
</feature>
<feature type="transmembrane region" description="Helical" evidence="2">
    <location>
        <begin position="102"/>
        <end position="120"/>
    </location>
</feature>
<feature type="transmembrane region" description="Helical" evidence="2">
    <location>
        <begin position="141"/>
        <end position="161"/>
    </location>
</feature>
<gene>
    <name evidence="3" type="ORF">WIS52_20585</name>
</gene>
<feature type="compositionally biased region" description="Low complexity" evidence="1">
    <location>
        <begin position="382"/>
        <end position="399"/>
    </location>
</feature>
<feature type="region of interest" description="Disordered" evidence="1">
    <location>
        <begin position="1"/>
        <end position="25"/>
    </location>
</feature>
<accession>A0ABV1KEJ7</accession>
<dbReference type="Proteomes" id="UP001494902">
    <property type="component" value="Unassembled WGS sequence"/>
</dbReference>
<proteinExistence type="predicted"/>
<reference evidence="3 4" key="1">
    <citation type="submission" date="2024-03" db="EMBL/GenBank/DDBJ databases">
        <title>Draft genome sequence of Pseudonocardia nematodicida JCM 31783.</title>
        <authorList>
            <person name="Butdee W."/>
            <person name="Duangmal K."/>
        </authorList>
    </citation>
    <scope>NUCLEOTIDE SEQUENCE [LARGE SCALE GENOMIC DNA]</scope>
    <source>
        <strain evidence="3 4">JCM 31783</strain>
    </source>
</reference>
<feature type="region of interest" description="Disordered" evidence="1">
    <location>
        <begin position="362"/>
        <end position="417"/>
    </location>
</feature>
<feature type="transmembrane region" description="Helical" evidence="2">
    <location>
        <begin position="294"/>
        <end position="317"/>
    </location>
</feature>
<feature type="compositionally biased region" description="Gly residues" evidence="1">
    <location>
        <begin position="400"/>
        <end position="417"/>
    </location>
</feature>
<feature type="transmembrane region" description="Helical" evidence="2">
    <location>
        <begin position="265"/>
        <end position="287"/>
    </location>
</feature>
<evidence type="ECO:0000256" key="1">
    <source>
        <dbReference type="SAM" id="MobiDB-lite"/>
    </source>
</evidence>
<keyword evidence="2" id="KW-1133">Transmembrane helix</keyword>
<feature type="compositionally biased region" description="Gly residues" evidence="1">
    <location>
        <begin position="16"/>
        <end position="25"/>
    </location>
</feature>
<feature type="compositionally biased region" description="Gly residues" evidence="1">
    <location>
        <begin position="366"/>
        <end position="381"/>
    </location>
</feature>
<feature type="region of interest" description="Disordered" evidence="1">
    <location>
        <begin position="464"/>
        <end position="591"/>
    </location>
</feature>
<evidence type="ECO:0000313" key="3">
    <source>
        <dbReference type="EMBL" id="MEQ3552871.1"/>
    </source>
</evidence>
<feature type="transmembrane region" description="Helical" evidence="2">
    <location>
        <begin position="208"/>
        <end position="231"/>
    </location>
</feature>
<dbReference type="RefSeq" id="WP_349299936.1">
    <property type="nucleotide sequence ID" value="NZ_JBEDNQ010000008.1"/>
</dbReference>
<keyword evidence="2" id="KW-0812">Transmembrane</keyword>
<comment type="caution">
    <text evidence="3">The sequence shown here is derived from an EMBL/GenBank/DDBJ whole genome shotgun (WGS) entry which is preliminary data.</text>
</comment>
<evidence type="ECO:0000313" key="4">
    <source>
        <dbReference type="Proteomes" id="UP001494902"/>
    </source>
</evidence>
<feature type="region of interest" description="Disordered" evidence="1">
    <location>
        <begin position="330"/>
        <end position="349"/>
    </location>
</feature>
<sequence length="591" mass="56168">MIPTAAPAPAQPPPDDGGGGGGPGIGDYLSDPIGAAAESAFGSAMQAVWDSAIWLLKGGFELADQVSQVQPSTITGNDANDPDSIGGAAPDGAEAALDLSSLWSTMIWLAALIALGLFFYQLSSVALRGGRGMLRAVTGPVQFGIALAVTTGAVAALLTGADGLTTLFLGNLGEQGNFTAVLDNPAVADRFGENPNLGDDIADGVRSMILGIAALFGVIPAALGFALAMIFRAAAIMVLIATIPIAAACLVADSTASMFWRVVRWLLAAVLLKPALALVLVIGVNIISNVEGPAGVLAGTAVLLISLFCPMVLYRLLAFVDPGTHAGMAMRAGAGSRRSGEPGADNGTSEMINTARATQKAYQMGSGSGGGSGGAGGGELGGSTAAPSGGSSGVAAAARGGSGTGGTATGGGAAAGGGAAPGGVAAGIGAAGGVAAAAVVGGYLATKGAAQAAGGIASSQMAQTGIGHPGPAPAGGTSAGQISSAAGGAYASTTATSDWSGKPPSSDSGRVESGNDAAGAGAGGGAGPPPGDSGPPEAGRPNGGAPADAGPPSPAEPAPVTPASSTDSPPPAQPADPGTAPRPDTGEDTTR</sequence>
<feature type="compositionally biased region" description="Low complexity" evidence="1">
    <location>
        <begin position="534"/>
        <end position="548"/>
    </location>
</feature>
<name>A0ABV1KEJ7_9PSEU</name>
<evidence type="ECO:0000256" key="2">
    <source>
        <dbReference type="SAM" id="Phobius"/>
    </source>
</evidence>
<feature type="transmembrane region" description="Helical" evidence="2">
    <location>
        <begin position="238"/>
        <end position="259"/>
    </location>
</feature>
<protein>
    <recommendedName>
        <fullName evidence="5">TrbL/VirB6 plasmid conjugal transfer protein</fullName>
    </recommendedName>
</protein>
<dbReference type="EMBL" id="JBEDNQ010000008">
    <property type="protein sequence ID" value="MEQ3552871.1"/>
    <property type="molecule type" value="Genomic_DNA"/>
</dbReference>
<keyword evidence="4" id="KW-1185">Reference proteome</keyword>
<feature type="compositionally biased region" description="Pro residues" evidence="1">
    <location>
        <begin position="549"/>
        <end position="560"/>
    </location>
</feature>
<keyword evidence="2" id="KW-0472">Membrane</keyword>